<feature type="site" description="Important for substrate specificity" evidence="4">
    <location>
        <position position="33"/>
    </location>
</feature>
<feature type="site" description="Important for substrate specificity" evidence="4">
    <location>
        <position position="91"/>
    </location>
</feature>
<dbReference type="InterPro" id="IPR003697">
    <property type="entry name" value="Maf-like"/>
</dbReference>
<dbReference type="Pfam" id="PF02545">
    <property type="entry name" value="Maf"/>
    <property type="match status" value="1"/>
</dbReference>
<feature type="active site" description="Proton acceptor" evidence="4">
    <location>
        <position position="90"/>
    </location>
</feature>
<comment type="caution">
    <text evidence="4">Lacks conserved residue(s) required for the propagation of feature annotation.</text>
</comment>
<comment type="catalytic activity">
    <reaction evidence="4">
        <text>dTTP + H2O = dTMP + diphosphate + H(+)</text>
        <dbReference type="Rhea" id="RHEA:28534"/>
        <dbReference type="ChEBI" id="CHEBI:15377"/>
        <dbReference type="ChEBI" id="CHEBI:15378"/>
        <dbReference type="ChEBI" id="CHEBI:33019"/>
        <dbReference type="ChEBI" id="CHEBI:37568"/>
        <dbReference type="ChEBI" id="CHEBI:63528"/>
        <dbReference type="EC" id="3.6.1.9"/>
    </reaction>
</comment>
<evidence type="ECO:0000313" key="6">
    <source>
        <dbReference type="EMBL" id="KXU36002.1"/>
    </source>
</evidence>
<keyword evidence="4" id="KW-0963">Cytoplasm</keyword>
<organism evidence="6 7">
    <name type="scientific">Cephaloticoccus primus</name>
    <dbReference type="NCBI Taxonomy" id="1548207"/>
    <lineage>
        <taxon>Bacteria</taxon>
        <taxon>Pseudomonadati</taxon>
        <taxon>Verrucomicrobiota</taxon>
        <taxon>Opitutia</taxon>
        <taxon>Opitutales</taxon>
        <taxon>Opitutaceae</taxon>
        <taxon>Cephaloticoccus</taxon>
    </lineage>
</organism>
<keyword evidence="3 4" id="KW-0546">Nucleotide metabolism</keyword>
<evidence type="ECO:0000256" key="2">
    <source>
        <dbReference type="ARBA" id="ARBA00022801"/>
    </source>
</evidence>
<feature type="site" description="Important for substrate specificity" evidence="4">
    <location>
        <position position="175"/>
    </location>
</feature>
<comment type="function">
    <text evidence="4">Nucleoside triphosphate pyrophosphatase that hydrolyzes dTTP and UTP. May have a dual role in cell division arrest and in preventing the incorporation of modified nucleotides into cellular nucleic acids.</text>
</comment>
<feature type="region of interest" description="Disordered" evidence="5">
    <location>
        <begin position="1"/>
        <end position="21"/>
    </location>
</feature>
<dbReference type="SUPFAM" id="SSF52972">
    <property type="entry name" value="ITPase-like"/>
    <property type="match status" value="1"/>
</dbReference>
<dbReference type="PANTHER" id="PTHR43213">
    <property type="entry name" value="BIFUNCTIONAL DTTP/UTP PYROPHOSPHATASE/METHYLTRANSFERASE PROTEIN-RELATED"/>
    <property type="match status" value="1"/>
</dbReference>
<dbReference type="CDD" id="cd00555">
    <property type="entry name" value="Maf"/>
    <property type="match status" value="1"/>
</dbReference>
<dbReference type="GO" id="GO:0009117">
    <property type="term" value="P:nucleotide metabolic process"/>
    <property type="evidence" value="ECO:0007669"/>
    <property type="project" value="UniProtKB-KW"/>
</dbReference>
<evidence type="ECO:0000256" key="1">
    <source>
        <dbReference type="ARBA" id="ARBA00001968"/>
    </source>
</evidence>
<comment type="catalytic activity">
    <reaction evidence="4">
        <text>UTP + H2O = UMP + diphosphate + H(+)</text>
        <dbReference type="Rhea" id="RHEA:29395"/>
        <dbReference type="ChEBI" id="CHEBI:15377"/>
        <dbReference type="ChEBI" id="CHEBI:15378"/>
        <dbReference type="ChEBI" id="CHEBI:33019"/>
        <dbReference type="ChEBI" id="CHEBI:46398"/>
        <dbReference type="ChEBI" id="CHEBI:57865"/>
        <dbReference type="EC" id="3.6.1.9"/>
    </reaction>
</comment>
<comment type="subcellular location">
    <subcellularLocation>
        <location evidence="4">Cytoplasm</location>
    </subcellularLocation>
</comment>
<accession>A0A139SNE3</accession>
<dbReference type="Proteomes" id="UP000070058">
    <property type="component" value="Unassembled WGS sequence"/>
</dbReference>
<dbReference type="HAMAP" id="MF_00528">
    <property type="entry name" value="Maf"/>
    <property type="match status" value="1"/>
</dbReference>
<dbReference type="RefSeq" id="WP_068629794.1">
    <property type="nucleotide sequence ID" value="NZ_LSZQ01000040.1"/>
</dbReference>
<comment type="similarity">
    <text evidence="4">Belongs to the Maf family. YhdE subfamily.</text>
</comment>
<name>A0A139SNE3_9BACT</name>
<sequence>MSATQNHIGPSQSPCLPHPSPRQRLILASASPRRRELLAQLISGFDIVAAEVTEHEDPATDPRVMVAHNAALKADWVAERHPEAVVLGADTTVFIGERVLNKPAGAAEARAMLRELSGRTHTVFTGLALRCGQSGLRLEARVSSEVTFKPLEEALIEAYLAKVHTLDKAGGYSIQEHGEMIVASRRGSLSNIIGLPLEETKELLVRARVL</sequence>
<dbReference type="STRING" id="1548207.AXK11_04700"/>
<dbReference type="OrthoDB" id="9807767at2"/>
<dbReference type="GO" id="GO:0005737">
    <property type="term" value="C:cytoplasm"/>
    <property type="evidence" value="ECO:0007669"/>
    <property type="project" value="UniProtKB-SubCell"/>
</dbReference>
<dbReference type="Gene3D" id="3.90.950.10">
    <property type="match status" value="1"/>
</dbReference>
<gene>
    <name evidence="6" type="ORF">AXK11_04700</name>
</gene>
<reference evidence="7" key="1">
    <citation type="submission" date="2016-02" db="EMBL/GenBank/DDBJ databases">
        <authorList>
            <person name="Sanders J.G."/>
            <person name="Lin J.Y."/>
            <person name="Wertz J.T."/>
            <person name="Russell J.A."/>
            <person name="Moreau C.S."/>
            <person name="Powell S."/>
        </authorList>
    </citation>
    <scope>NUCLEOTIDE SEQUENCE [LARGE SCALE GENOMIC DNA]</scope>
    <source>
        <strain evidence="7">CAG34</strain>
    </source>
</reference>
<dbReference type="InterPro" id="IPR029001">
    <property type="entry name" value="ITPase-like_fam"/>
</dbReference>
<dbReference type="GO" id="GO:0036218">
    <property type="term" value="F:dTTP diphosphatase activity"/>
    <property type="evidence" value="ECO:0007669"/>
    <property type="project" value="RHEA"/>
</dbReference>
<dbReference type="AlphaFoldDB" id="A0A139SNE3"/>
<protein>
    <recommendedName>
        <fullName evidence="4">dTTP/UTP pyrophosphatase</fullName>
        <shortName evidence="4">dTTPase/UTPase</shortName>
        <ecNumber evidence="4">3.6.1.9</ecNumber>
    </recommendedName>
    <alternativeName>
        <fullName evidence="4">Nucleoside triphosphate pyrophosphatase</fullName>
    </alternativeName>
    <alternativeName>
        <fullName evidence="4">Nucleotide pyrophosphatase</fullName>
        <shortName evidence="4">Nucleotide PPase</shortName>
    </alternativeName>
</protein>
<dbReference type="PIRSF" id="PIRSF006305">
    <property type="entry name" value="Maf"/>
    <property type="match status" value="1"/>
</dbReference>
<dbReference type="PANTHER" id="PTHR43213:SF5">
    <property type="entry name" value="BIFUNCTIONAL DTTP_UTP PYROPHOSPHATASE_METHYLTRANSFERASE PROTEIN-RELATED"/>
    <property type="match status" value="1"/>
</dbReference>
<evidence type="ECO:0000256" key="5">
    <source>
        <dbReference type="SAM" id="MobiDB-lite"/>
    </source>
</evidence>
<evidence type="ECO:0000256" key="3">
    <source>
        <dbReference type="ARBA" id="ARBA00023080"/>
    </source>
</evidence>
<comment type="cofactor">
    <cofactor evidence="1 4">
        <name>a divalent metal cation</name>
        <dbReference type="ChEBI" id="CHEBI:60240"/>
    </cofactor>
</comment>
<feature type="compositionally biased region" description="Polar residues" evidence="5">
    <location>
        <begin position="1"/>
        <end position="14"/>
    </location>
</feature>
<comment type="caution">
    <text evidence="6">The sequence shown here is derived from an EMBL/GenBank/DDBJ whole genome shotgun (WGS) entry which is preliminary data.</text>
</comment>
<evidence type="ECO:0000256" key="4">
    <source>
        <dbReference type="HAMAP-Rule" id="MF_00528"/>
    </source>
</evidence>
<evidence type="ECO:0000313" key="7">
    <source>
        <dbReference type="Proteomes" id="UP000070058"/>
    </source>
</evidence>
<proteinExistence type="inferred from homology"/>
<keyword evidence="2 4" id="KW-0378">Hydrolase</keyword>
<dbReference type="GO" id="GO:0036221">
    <property type="term" value="F:UTP diphosphatase activity"/>
    <property type="evidence" value="ECO:0007669"/>
    <property type="project" value="RHEA"/>
</dbReference>
<dbReference type="NCBIfam" id="TIGR00172">
    <property type="entry name" value="maf"/>
    <property type="match status" value="1"/>
</dbReference>
<keyword evidence="7" id="KW-1185">Reference proteome</keyword>
<dbReference type="EMBL" id="LSZQ01000040">
    <property type="protein sequence ID" value="KXU36002.1"/>
    <property type="molecule type" value="Genomic_DNA"/>
</dbReference>
<dbReference type="EC" id="3.6.1.9" evidence="4"/>